<dbReference type="Gene3D" id="1.10.510.10">
    <property type="entry name" value="Transferase(Phosphotransferase) domain 1"/>
    <property type="match status" value="1"/>
</dbReference>
<evidence type="ECO:0000313" key="18">
    <source>
        <dbReference type="Proteomes" id="UP000825729"/>
    </source>
</evidence>
<dbReference type="CDD" id="cd14066">
    <property type="entry name" value="STKc_IRAK"/>
    <property type="match status" value="1"/>
</dbReference>
<dbReference type="Gene3D" id="3.30.200.20">
    <property type="entry name" value="Phosphorylase Kinase, domain 1"/>
    <property type="match status" value="1"/>
</dbReference>
<dbReference type="GO" id="GO:0005524">
    <property type="term" value="F:ATP binding"/>
    <property type="evidence" value="ECO:0007669"/>
    <property type="project" value="UniProtKB-KW"/>
</dbReference>
<keyword evidence="10" id="KW-0325">Glycoprotein</keyword>
<feature type="signal peptide" evidence="13">
    <location>
        <begin position="1"/>
        <end position="20"/>
    </location>
</feature>
<dbReference type="GO" id="GO:0048544">
    <property type="term" value="P:recognition of pollen"/>
    <property type="evidence" value="ECO:0007669"/>
    <property type="project" value="InterPro"/>
</dbReference>
<dbReference type="SMART" id="SM00220">
    <property type="entry name" value="S_TKc"/>
    <property type="match status" value="1"/>
</dbReference>
<dbReference type="SUPFAM" id="SSF57414">
    <property type="entry name" value="Hairpin loop containing domain-like"/>
    <property type="match status" value="1"/>
</dbReference>
<evidence type="ECO:0000256" key="8">
    <source>
        <dbReference type="ARBA" id="ARBA00022840"/>
    </source>
</evidence>
<dbReference type="PIRSF" id="PIRSF000641">
    <property type="entry name" value="SRK"/>
    <property type="match status" value="1"/>
</dbReference>
<comment type="catalytic activity">
    <reaction evidence="11">
        <text>L-seryl-[protein] + ATP = O-phospho-L-seryl-[protein] + ADP + H(+)</text>
        <dbReference type="Rhea" id="RHEA:17989"/>
        <dbReference type="Rhea" id="RHEA-COMP:9863"/>
        <dbReference type="Rhea" id="RHEA-COMP:11604"/>
        <dbReference type="ChEBI" id="CHEBI:15378"/>
        <dbReference type="ChEBI" id="CHEBI:29999"/>
        <dbReference type="ChEBI" id="CHEBI:30616"/>
        <dbReference type="ChEBI" id="CHEBI:83421"/>
        <dbReference type="ChEBI" id="CHEBI:456216"/>
        <dbReference type="EC" id="2.7.11.1"/>
    </reaction>
</comment>
<feature type="domain" description="Protein kinase" evidence="14">
    <location>
        <begin position="502"/>
        <end position="788"/>
    </location>
</feature>
<comment type="caution">
    <text evidence="17">The sequence shown here is derived from an EMBL/GenBank/DDBJ whole genome shotgun (WGS) entry which is preliminary data.</text>
</comment>
<feature type="domain" description="Bulb-type lectin" evidence="15">
    <location>
        <begin position="21"/>
        <end position="143"/>
    </location>
</feature>
<dbReference type="InterPro" id="IPR001245">
    <property type="entry name" value="Ser-Thr/Tyr_kinase_cat_dom"/>
</dbReference>
<keyword evidence="2" id="KW-1003">Cell membrane</keyword>
<dbReference type="InterPro" id="IPR000858">
    <property type="entry name" value="S_locus_glycoprot_dom"/>
</dbReference>
<keyword evidence="3 11" id="KW-0723">Serine/threonine-protein kinase</keyword>
<dbReference type="CDD" id="cd01098">
    <property type="entry name" value="PAN_AP_plant"/>
    <property type="match status" value="1"/>
</dbReference>
<dbReference type="Proteomes" id="UP000825729">
    <property type="component" value="Unassembled WGS sequence"/>
</dbReference>
<evidence type="ECO:0000256" key="4">
    <source>
        <dbReference type="ARBA" id="ARBA00022679"/>
    </source>
</evidence>
<dbReference type="AlphaFoldDB" id="A0AAV7EXH3"/>
<dbReference type="InterPro" id="IPR008271">
    <property type="entry name" value="Ser/Thr_kinase_AS"/>
</dbReference>
<keyword evidence="12" id="KW-0472">Membrane</keyword>
<keyword evidence="18" id="KW-1185">Reference proteome</keyword>
<dbReference type="PANTHER" id="PTHR27002">
    <property type="entry name" value="RECEPTOR-LIKE SERINE/THREONINE-PROTEIN KINASE SD1-8"/>
    <property type="match status" value="1"/>
</dbReference>
<proteinExistence type="inferred from homology"/>
<keyword evidence="7 11" id="KW-0418">Kinase</keyword>
<dbReference type="Pfam" id="PF01453">
    <property type="entry name" value="B_lectin"/>
    <property type="match status" value="1"/>
</dbReference>
<dbReference type="FunFam" id="3.30.200.20:FF:001238">
    <property type="entry name" value="Os08g0179000 protein"/>
    <property type="match status" value="1"/>
</dbReference>
<dbReference type="InterPro" id="IPR024171">
    <property type="entry name" value="SRK-like_kinase"/>
</dbReference>
<evidence type="ECO:0000256" key="9">
    <source>
        <dbReference type="ARBA" id="ARBA00023157"/>
    </source>
</evidence>
<dbReference type="InterPro" id="IPR011009">
    <property type="entry name" value="Kinase-like_dom_sf"/>
</dbReference>
<feature type="transmembrane region" description="Helical" evidence="12">
    <location>
        <begin position="429"/>
        <end position="451"/>
    </location>
</feature>
<dbReference type="PROSITE" id="PS00108">
    <property type="entry name" value="PROTEIN_KINASE_ST"/>
    <property type="match status" value="1"/>
</dbReference>
<dbReference type="SUPFAM" id="SSF51110">
    <property type="entry name" value="alpha-D-mannose-specific plant lectins"/>
    <property type="match status" value="1"/>
</dbReference>
<dbReference type="Pfam" id="PF08276">
    <property type="entry name" value="PAN_2"/>
    <property type="match status" value="1"/>
</dbReference>
<keyword evidence="12" id="KW-1133">Transmembrane helix</keyword>
<dbReference type="PROSITE" id="PS50948">
    <property type="entry name" value="PAN"/>
    <property type="match status" value="1"/>
</dbReference>
<evidence type="ECO:0000256" key="10">
    <source>
        <dbReference type="ARBA" id="ARBA00023180"/>
    </source>
</evidence>
<dbReference type="InterPro" id="IPR003609">
    <property type="entry name" value="Pan_app"/>
</dbReference>
<dbReference type="SUPFAM" id="SSF56112">
    <property type="entry name" value="Protein kinase-like (PK-like)"/>
    <property type="match status" value="1"/>
</dbReference>
<dbReference type="GO" id="GO:0004674">
    <property type="term" value="F:protein serine/threonine kinase activity"/>
    <property type="evidence" value="ECO:0007669"/>
    <property type="project" value="UniProtKB-KW"/>
</dbReference>
<feature type="chain" id="PRO_5043518457" description="Receptor-like serine/threonine-protein kinase" evidence="13">
    <location>
        <begin position="21"/>
        <end position="814"/>
    </location>
</feature>
<evidence type="ECO:0000256" key="12">
    <source>
        <dbReference type="SAM" id="Phobius"/>
    </source>
</evidence>
<comment type="catalytic activity">
    <reaction evidence="11">
        <text>L-threonyl-[protein] + ATP = O-phospho-L-threonyl-[protein] + ADP + H(+)</text>
        <dbReference type="Rhea" id="RHEA:46608"/>
        <dbReference type="Rhea" id="RHEA-COMP:11060"/>
        <dbReference type="Rhea" id="RHEA-COMP:11605"/>
        <dbReference type="ChEBI" id="CHEBI:15378"/>
        <dbReference type="ChEBI" id="CHEBI:30013"/>
        <dbReference type="ChEBI" id="CHEBI:30616"/>
        <dbReference type="ChEBI" id="CHEBI:61977"/>
        <dbReference type="ChEBI" id="CHEBI:456216"/>
        <dbReference type="EC" id="2.7.11.1"/>
    </reaction>
</comment>
<dbReference type="SMART" id="SM00473">
    <property type="entry name" value="PAN_AP"/>
    <property type="match status" value="1"/>
</dbReference>
<dbReference type="FunFam" id="1.10.510.10:FF:000060">
    <property type="entry name" value="G-type lectin S-receptor-like serine/threonine-protein kinase"/>
    <property type="match status" value="1"/>
</dbReference>
<name>A0AAV7EXH3_ARIFI</name>
<evidence type="ECO:0000256" key="11">
    <source>
        <dbReference type="PIRNR" id="PIRNR000641"/>
    </source>
</evidence>
<sequence length="814" mass="91441">MVILSSFFLSLYCFSLASHAADTLTHGQSIRDGQTLVSGGERFVLGFFSPGNSTKRYVGIWYFKVPIQTVFWVANRETPIPDSSGVLTIGDDGNLVILEYSKKTPIWSTNASAVSANSTALLSDAGNLILRDDATGNNLWESFDHPTDSFLPGMKLGLDGQTGQDRVYFSWKSPNDPAAGNFYKAAVLEGAPQVVLWNRSRRHWRSGQWNGETFAGVANKRPIYLFGFRLSYDNQNGNNYFSFTLFNNSDFARYRTRWDGVEEQFAWDAGKREWVVLWSQPTDPCEVYGRCGEYAICGLTGSELCTCLRGFVPKSAEEWSKGNWSGGCSRRTPLACEGNASDPTDEFYRVEGIKLPDYEDWVAVAYEDECKRRCSGNCTCRAYTYARGIGCLLWGRSLVDIIRFADGGSQLNVRLAAAELVEKKKLSKIIIVAIVLAGMVMISASCILWRYRRILKESWKIGREREISIDLPDEHEYGDRKGKGLKLPLFDYSSVALATDNFSDENKLGHGGFGPVYKGCLVGGQQIAVKRLDSGSGQGIIEFKNEVILFSNLQHRNLVRLLGGCIQGQEKMLMYEFMPNKSLDVFLFDLRKRVLLDWTKRFNIIKGLTRGLLYLHRDSRLRIIHRDLKAGNVLLDEEMNPKISDFGLARIFGVNQDQATTERVVGTYGYMSPEYAMEGLFSTKSDVYSFGVLLFEIVTGQKNSGFYDEDESLHLLGHVWKLWSEGKAAELADPSMRDSCLEHEVLRCIHLGLLSVQDLPCDRPDMSFIAMMLESETSIEQMPKQPMFATERSLGDRSPCFSANEVTLTQPTGR</sequence>
<dbReference type="FunFam" id="2.90.10.10:FF:000001">
    <property type="entry name" value="G-type lectin S-receptor-like serine/threonine-protein kinase"/>
    <property type="match status" value="1"/>
</dbReference>
<evidence type="ECO:0000256" key="5">
    <source>
        <dbReference type="ARBA" id="ARBA00022729"/>
    </source>
</evidence>
<keyword evidence="5 13" id="KW-0732">Signal</keyword>
<dbReference type="PROSITE" id="PS50011">
    <property type="entry name" value="PROTEIN_KINASE_DOM"/>
    <property type="match status" value="1"/>
</dbReference>
<evidence type="ECO:0000256" key="13">
    <source>
        <dbReference type="SAM" id="SignalP"/>
    </source>
</evidence>
<evidence type="ECO:0000259" key="16">
    <source>
        <dbReference type="PROSITE" id="PS50948"/>
    </source>
</evidence>
<dbReference type="Pfam" id="PF07714">
    <property type="entry name" value="PK_Tyr_Ser-Thr"/>
    <property type="match status" value="1"/>
</dbReference>
<dbReference type="CDD" id="cd00028">
    <property type="entry name" value="B_lectin"/>
    <property type="match status" value="1"/>
</dbReference>
<keyword evidence="9" id="KW-1015">Disulfide bond</keyword>
<evidence type="ECO:0000256" key="1">
    <source>
        <dbReference type="ARBA" id="ARBA00004251"/>
    </source>
</evidence>
<evidence type="ECO:0000259" key="15">
    <source>
        <dbReference type="PROSITE" id="PS50927"/>
    </source>
</evidence>
<protein>
    <recommendedName>
        <fullName evidence="11">Receptor-like serine/threonine-protein kinase</fullName>
        <ecNumber evidence="11">2.7.11.1</ecNumber>
    </recommendedName>
</protein>
<dbReference type="PROSITE" id="PS50927">
    <property type="entry name" value="BULB_LECTIN"/>
    <property type="match status" value="1"/>
</dbReference>
<dbReference type="EMBL" id="JAINDJ010000003">
    <property type="protein sequence ID" value="KAG9452830.1"/>
    <property type="molecule type" value="Genomic_DNA"/>
</dbReference>
<dbReference type="SMART" id="SM00108">
    <property type="entry name" value="B_lectin"/>
    <property type="match status" value="1"/>
</dbReference>
<keyword evidence="12" id="KW-0812">Transmembrane</keyword>
<dbReference type="EC" id="2.7.11.1" evidence="11"/>
<keyword evidence="6 11" id="KW-0547">Nucleotide-binding</keyword>
<dbReference type="PANTHER" id="PTHR27002:SF181">
    <property type="entry name" value="RECEPTOR-LIKE SERINE_THREONINE-PROTEIN KINASE"/>
    <property type="match status" value="1"/>
</dbReference>
<keyword evidence="4 11" id="KW-0808">Transferase</keyword>
<evidence type="ECO:0000256" key="2">
    <source>
        <dbReference type="ARBA" id="ARBA00022475"/>
    </source>
</evidence>
<dbReference type="InterPro" id="IPR001480">
    <property type="entry name" value="Bulb-type_lectin_dom"/>
</dbReference>
<evidence type="ECO:0000256" key="7">
    <source>
        <dbReference type="ARBA" id="ARBA00022777"/>
    </source>
</evidence>
<accession>A0AAV7EXH3</accession>
<reference evidence="17 18" key="1">
    <citation type="submission" date="2021-07" db="EMBL/GenBank/DDBJ databases">
        <title>The Aristolochia fimbriata genome: insights into angiosperm evolution, floral development and chemical biosynthesis.</title>
        <authorList>
            <person name="Jiao Y."/>
        </authorList>
    </citation>
    <scope>NUCLEOTIDE SEQUENCE [LARGE SCALE GENOMIC DNA]</scope>
    <source>
        <strain evidence="17">IBCAS-2021</strain>
        <tissue evidence="17">Leaf</tissue>
    </source>
</reference>
<comment type="similarity">
    <text evidence="11">Belongs to the protein kinase superfamily. Ser/Thr protein kinase family.</text>
</comment>
<evidence type="ECO:0000256" key="3">
    <source>
        <dbReference type="ARBA" id="ARBA00022527"/>
    </source>
</evidence>
<dbReference type="Pfam" id="PF00954">
    <property type="entry name" value="S_locus_glycop"/>
    <property type="match status" value="1"/>
</dbReference>
<evidence type="ECO:0000256" key="6">
    <source>
        <dbReference type="ARBA" id="ARBA00022741"/>
    </source>
</evidence>
<dbReference type="Gene3D" id="2.90.10.10">
    <property type="entry name" value="Bulb-type lectin domain"/>
    <property type="match status" value="1"/>
</dbReference>
<evidence type="ECO:0000313" key="17">
    <source>
        <dbReference type="EMBL" id="KAG9452830.1"/>
    </source>
</evidence>
<comment type="subcellular location">
    <subcellularLocation>
        <location evidence="1">Cell membrane</location>
        <topology evidence="1">Single-pass type I membrane protein</topology>
    </subcellularLocation>
</comment>
<gene>
    <name evidence="17" type="ORF">H6P81_005734</name>
</gene>
<dbReference type="InterPro" id="IPR036426">
    <property type="entry name" value="Bulb-type_lectin_dom_sf"/>
</dbReference>
<organism evidence="17 18">
    <name type="scientific">Aristolochia fimbriata</name>
    <name type="common">White veined hardy Dutchman's pipe vine</name>
    <dbReference type="NCBI Taxonomy" id="158543"/>
    <lineage>
        <taxon>Eukaryota</taxon>
        <taxon>Viridiplantae</taxon>
        <taxon>Streptophyta</taxon>
        <taxon>Embryophyta</taxon>
        <taxon>Tracheophyta</taxon>
        <taxon>Spermatophyta</taxon>
        <taxon>Magnoliopsida</taxon>
        <taxon>Magnoliidae</taxon>
        <taxon>Piperales</taxon>
        <taxon>Aristolochiaceae</taxon>
        <taxon>Aristolochia</taxon>
    </lineage>
</organism>
<feature type="domain" description="Apple" evidence="16">
    <location>
        <begin position="336"/>
        <end position="416"/>
    </location>
</feature>
<keyword evidence="8 11" id="KW-0067">ATP-binding</keyword>
<dbReference type="InterPro" id="IPR000719">
    <property type="entry name" value="Prot_kinase_dom"/>
</dbReference>
<evidence type="ECO:0000259" key="14">
    <source>
        <dbReference type="PROSITE" id="PS50011"/>
    </source>
</evidence>
<dbReference type="GO" id="GO:0005886">
    <property type="term" value="C:plasma membrane"/>
    <property type="evidence" value="ECO:0007669"/>
    <property type="project" value="UniProtKB-SubCell"/>
</dbReference>